<gene>
    <name evidence="2" type="ORF">BFP76_05615</name>
</gene>
<protein>
    <submittedName>
        <fullName evidence="2">Uncharacterized protein</fullName>
    </submittedName>
</protein>
<comment type="caution">
    <text evidence="2">The sequence shown here is derived from an EMBL/GenBank/DDBJ whole genome shotgun (WGS) entry which is preliminary data.</text>
</comment>
<reference evidence="2 3" key="1">
    <citation type="submission" date="2016-08" db="EMBL/GenBank/DDBJ databases">
        <title>Draft genome of Amylibacter sp. strain 4G11.</title>
        <authorList>
            <person name="Wong S.-K."/>
            <person name="Hamasaki K."/>
            <person name="Yoshizawa S."/>
        </authorList>
    </citation>
    <scope>NUCLEOTIDE SEQUENCE [LARGE SCALE GENOMIC DNA]</scope>
    <source>
        <strain evidence="2 3">4G11</strain>
    </source>
</reference>
<feature type="compositionally biased region" description="Basic residues" evidence="1">
    <location>
        <begin position="78"/>
        <end position="91"/>
    </location>
</feature>
<dbReference type="EMBL" id="MDGM01000012">
    <property type="protein sequence ID" value="PIB24660.1"/>
    <property type="molecule type" value="Genomic_DNA"/>
</dbReference>
<keyword evidence="3" id="KW-1185">Reference proteome</keyword>
<sequence length="91" mass="10579">MVFKGNLDIDPRGMIYESFRIENITIEECRVIFLDWAMFAPAGDMSEQLSQFITEYGDAYAEHPMMTVIKEGLEKTPQKRRRGGRMGRRNS</sequence>
<proteinExistence type="predicted"/>
<dbReference type="Proteomes" id="UP000231516">
    <property type="component" value="Unassembled WGS sequence"/>
</dbReference>
<dbReference type="AlphaFoldDB" id="A0A2G5K711"/>
<evidence type="ECO:0000313" key="3">
    <source>
        <dbReference type="Proteomes" id="UP000231516"/>
    </source>
</evidence>
<organism evidence="2 3">
    <name type="scientific">Paramylibacter kogurei</name>
    <dbReference type="NCBI Taxonomy" id="1889778"/>
    <lineage>
        <taxon>Bacteria</taxon>
        <taxon>Pseudomonadati</taxon>
        <taxon>Pseudomonadota</taxon>
        <taxon>Alphaproteobacteria</taxon>
        <taxon>Rhodobacterales</taxon>
        <taxon>Paracoccaceae</taxon>
        <taxon>Paramylibacter</taxon>
    </lineage>
</organism>
<dbReference type="OrthoDB" id="7778431at2"/>
<evidence type="ECO:0000313" key="2">
    <source>
        <dbReference type="EMBL" id="PIB24660.1"/>
    </source>
</evidence>
<dbReference type="RefSeq" id="WP_099593215.1">
    <property type="nucleotide sequence ID" value="NZ_MDGM01000012.1"/>
</dbReference>
<name>A0A2G5K711_9RHOB</name>
<accession>A0A2G5K711</accession>
<evidence type="ECO:0000256" key="1">
    <source>
        <dbReference type="SAM" id="MobiDB-lite"/>
    </source>
</evidence>
<feature type="region of interest" description="Disordered" evidence="1">
    <location>
        <begin position="71"/>
        <end position="91"/>
    </location>
</feature>